<accession>A0A1Q8VJJ5</accession>
<feature type="transmembrane region" description="Helical" evidence="2">
    <location>
        <begin position="156"/>
        <end position="174"/>
    </location>
</feature>
<feature type="region of interest" description="Disordered" evidence="1">
    <location>
        <begin position="578"/>
        <end position="630"/>
    </location>
</feature>
<keyword evidence="2" id="KW-0812">Transmembrane</keyword>
<organism evidence="4 5">
    <name type="scientific">Actinomyces oris</name>
    <dbReference type="NCBI Taxonomy" id="544580"/>
    <lineage>
        <taxon>Bacteria</taxon>
        <taxon>Bacillati</taxon>
        <taxon>Actinomycetota</taxon>
        <taxon>Actinomycetes</taxon>
        <taxon>Actinomycetales</taxon>
        <taxon>Actinomycetaceae</taxon>
        <taxon>Actinomyces</taxon>
    </lineage>
</organism>
<dbReference type="Gene3D" id="3.10.620.30">
    <property type="match status" value="1"/>
</dbReference>
<feature type="domain" description="Transglutaminase-like" evidence="3">
    <location>
        <begin position="511"/>
        <end position="583"/>
    </location>
</feature>
<feature type="region of interest" description="Disordered" evidence="1">
    <location>
        <begin position="791"/>
        <end position="852"/>
    </location>
</feature>
<dbReference type="EMBL" id="MSKL01000025">
    <property type="protein sequence ID" value="OLO48249.1"/>
    <property type="molecule type" value="Genomic_DNA"/>
</dbReference>
<name>A0A1Q8VJJ5_9ACTO</name>
<keyword evidence="2" id="KW-1133">Transmembrane helix</keyword>
<dbReference type="OrthoDB" id="3651060at2"/>
<dbReference type="InterPro" id="IPR002931">
    <property type="entry name" value="Transglutaminase-like"/>
</dbReference>
<evidence type="ECO:0000256" key="1">
    <source>
        <dbReference type="SAM" id="MobiDB-lite"/>
    </source>
</evidence>
<evidence type="ECO:0000259" key="3">
    <source>
        <dbReference type="SMART" id="SM00460"/>
    </source>
</evidence>
<reference evidence="4 5" key="1">
    <citation type="submission" date="2016-12" db="EMBL/GenBank/DDBJ databases">
        <title>Genomic comparison of strains in the 'Actinomyces naeslundii' group.</title>
        <authorList>
            <person name="Mughal S.R."/>
            <person name="Do T."/>
            <person name="Gilbert S.C."/>
            <person name="Witherden E.A."/>
            <person name="Didelot X."/>
            <person name="Beighton D."/>
        </authorList>
    </citation>
    <scope>NUCLEOTIDE SEQUENCE [LARGE SCALE GENOMIC DNA]</scope>
    <source>
        <strain evidence="4 5">P6N</strain>
    </source>
</reference>
<dbReference type="AlphaFoldDB" id="A0A1Q8VJJ5"/>
<feature type="transmembrane region" description="Helical" evidence="2">
    <location>
        <begin position="41"/>
        <end position="62"/>
    </location>
</feature>
<feature type="compositionally biased region" description="Pro residues" evidence="1">
    <location>
        <begin position="596"/>
        <end position="613"/>
    </location>
</feature>
<dbReference type="SUPFAM" id="SSF54001">
    <property type="entry name" value="Cysteine proteinases"/>
    <property type="match status" value="1"/>
</dbReference>
<gene>
    <name evidence="4" type="ORF">BKH28_09595</name>
</gene>
<feature type="region of interest" description="Disordered" evidence="1">
    <location>
        <begin position="1"/>
        <end position="35"/>
    </location>
</feature>
<feature type="transmembrane region" description="Helical" evidence="2">
    <location>
        <begin position="68"/>
        <end position="88"/>
    </location>
</feature>
<evidence type="ECO:0000313" key="4">
    <source>
        <dbReference type="EMBL" id="OLO48249.1"/>
    </source>
</evidence>
<dbReference type="InterPro" id="IPR052901">
    <property type="entry name" value="Bact_TGase-like"/>
</dbReference>
<feature type="compositionally biased region" description="Low complexity" evidence="1">
    <location>
        <begin position="820"/>
        <end position="831"/>
    </location>
</feature>
<dbReference type="PANTHER" id="PTHR42736:SF1">
    <property type="entry name" value="PROTEIN-GLUTAMINE GAMMA-GLUTAMYLTRANSFERASE"/>
    <property type="match status" value="1"/>
</dbReference>
<dbReference type="PANTHER" id="PTHR42736">
    <property type="entry name" value="PROTEIN-GLUTAMINE GAMMA-GLUTAMYLTRANSFERASE"/>
    <property type="match status" value="1"/>
</dbReference>
<dbReference type="RefSeq" id="WP_075418592.1">
    <property type="nucleotide sequence ID" value="NZ_MSKL01000025.1"/>
</dbReference>
<evidence type="ECO:0000256" key="2">
    <source>
        <dbReference type="SAM" id="Phobius"/>
    </source>
</evidence>
<feature type="transmembrane region" description="Helical" evidence="2">
    <location>
        <begin position="635"/>
        <end position="662"/>
    </location>
</feature>
<dbReference type="InterPro" id="IPR038765">
    <property type="entry name" value="Papain-like_cys_pep_sf"/>
</dbReference>
<feature type="transmembrane region" description="Helical" evidence="2">
    <location>
        <begin position="181"/>
        <end position="198"/>
    </location>
</feature>
<dbReference type="Pfam" id="PF01841">
    <property type="entry name" value="Transglut_core"/>
    <property type="match status" value="1"/>
</dbReference>
<proteinExistence type="predicted"/>
<feature type="compositionally biased region" description="Low complexity" evidence="1">
    <location>
        <begin position="24"/>
        <end position="35"/>
    </location>
</feature>
<dbReference type="Proteomes" id="UP000186394">
    <property type="component" value="Unassembled WGS sequence"/>
</dbReference>
<feature type="transmembrane region" description="Helical" evidence="2">
    <location>
        <begin position="249"/>
        <end position="271"/>
    </location>
</feature>
<evidence type="ECO:0000313" key="5">
    <source>
        <dbReference type="Proteomes" id="UP000186394"/>
    </source>
</evidence>
<comment type="caution">
    <text evidence="4">The sequence shown here is derived from an EMBL/GenBank/DDBJ whole genome shotgun (WGS) entry which is preliminary data.</text>
</comment>
<feature type="transmembrane region" description="Helical" evidence="2">
    <location>
        <begin position="204"/>
        <end position="223"/>
    </location>
</feature>
<keyword evidence="2" id="KW-0472">Membrane</keyword>
<sequence>MIARGSRTRPDPPEGLPTGGRGGTATTASTGSGSSARRLDWVSLGAVVLLLVAAGATHGAVFGALSGYVAVAGGIVIGTLVGLAGAWWRWNPLEVLLAAIISYLLVGGPLALPTTTGRWGVPTMATLQGLVVGAVTSWKDLLTIAPPAASFVGPGIVPYLSGMLCSLVAVTIALRAGRRQGWALAAVAVLGLIGILWGSQRAPLALPAAAVALVVAVVWMAHLQQRGRIAAGHGIVGRPGSRRRARVRLVTGATGMLALAVTVATTLAPVIEPGGRRDVLRDHVRPPLDLSAYASPLTSFRYWVDNQKDSTLFTVEGLKEGQRIRLATLDAYDGTVMRVGTDASAEGFRRVGSTVTDEPLPGGTSTTSLTVTIKDYAGYWMPGGGQMQSVAFTGDRATSLQESLYYSEPLESAITTQGLTQGDRYTTTIVDTPTWTDAQLSDKALTMLTMPETSNVPESAGTRLSEFIGDASTPAEKIRTMAQTFSSQGFYSDGSDKLSLPSHSTSRLTTFLDPKKPMIGDDEQYAVAMALMARQAGYPARVVLGFYPETYSGGAQAITGTNAHAWVEVSFSSVGWVAFDPTPPRDQKPQTEVPRPKPNPRPQVLQPPVPPQDPADLTPQTNDDRDDDSDRPSPWLAWLLLAAKAAGVLAIIAAPFIIIVAAKAWRRRRRRRAASRKDRITGSWNELIDYATDLRTGVPRATTRSEQALYLDSFVSGEPNPGLTFRPSPASDSVGGLAQLVDSTVFSGQDMADAIEASAWNSTDTLSRALASRTSRYRRLVARFSVTSLRRHPGRAPVGRPLGVGSSRHGDAPTPSPVGSRRWWPSRLSPSGLRRPPHQSATDSLPSPEGDD</sequence>
<feature type="transmembrane region" description="Helical" evidence="2">
    <location>
        <begin position="95"/>
        <end position="112"/>
    </location>
</feature>
<protein>
    <recommendedName>
        <fullName evidence="3">Transglutaminase-like domain-containing protein</fullName>
    </recommendedName>
</protein>
<dbReference type="SMART" id="SM00460">
    <property type="entry name" value="TGc"/>
    <property type="match status" value="1"/>
</dbReference>